<dbReference type="STRING" id="589385.SAMN05421504_106179"/>
<keyword evidence="5" id="KW-1185">Reference proteome</keyword>
<dbReference type="RefSeq" id="WP_176968843.1">
    <property type="nucleotide sequence ID" value="NZ_FNON01000006.1"/>
</dbReference>
<dbReference type="Proteomes" id="UP000199515">
    <property type="component" value="Unassembled WGS sequence"/>
</dbReference>
<keyword evidence="1" id="KW-0812">Transmembrane</keyword>
<dbReference type="InterPro" id="IPR024516">
    <property type="entry name" value="Mce_C"/>
</dbReference>
<evidence type="ECO:0000259" key="2">
    <source>
        <dbReference type="Pfam" id="PF02470"/>
    </source>
</evidence>
<dbReference type="Pfam" id="PF11887">
    <property type="entry name" value="Mce4_CUP1"/>
    <property type="match status" value="1"/>
</dbReference>
<name>A0A1H3LEV6_9PSEU</name>
<evidence type="ECO:0000313" key="4">
    <source>
        <dbReference type="EMBL" id="SDY62830.1"/>
    </source>
</evidence>
<feature type="transmembrane region" description="Helical" evidence="1">
    <location>
        <begin position="12"/>
        <end position="32"/>
    </location>
</feature>
<gene>
    <name evidence="4" type="ORF">SAMN05421504_106179</name>
</gene>
<dbReference type="InterPro" id="IPR005693">
    <property type="entry name" value="Mce"/>
</dbReference>
<dbReference type="AlphaFoldDB" id="A0A1H3LEV6"/>
<protein>
    <submittedName>
        <fullName evidence="4">Virulence factor Mce family protein</fullName>
    </submittedName>
</protein>
<dbReference type="PANTHER" id="PTHR33371:SF4">
    <property type="entry name" value="INTERMEMBRANE PHOSPHOLIPID TRANSPORT SYSTEM BINDING PROTEIN MLAD"/>
    <property type="match status" value="1"/>
</dbReference>
<keyword evidence="1" id="KW-1133">Transmembrane helix</keyword>
<sequence>MMSTRLGQTLTRGFTLAVVLALVVATALWWTLKDAGRNHLTAYFATAVGLYEGNSVRMLGVDMGKVTKVEPIGNQVKVELEYDSSVPVPADAQALIVAPSLVSDRYVQLAPAYKGGAKIADRATIPLNRTSVPLEVDDLYASLARVTESLGPNGANKNGSLSDLLNTVAKNFDGNGQALNETITKLGQASGTLAGNKDDLFKTIQNLAGFSQTLADSDGQVRKFEQQLADVSGFLAGEKENLAETVKQLSITLESVSDFIERNRDRLKSNVDKLASVTKTLVDQRGALAEILDVAPVGLGNVVNSYNAASGTLDARANLNELTQPPLVMICNLIKQTPKALDLIGDTCKSIAGVLDGAVPLPSIAQVIAASNNGTIPELPLPLTGAPRTTGGK</sequence>
<evidence type="ECO:0000259" key="3">
    <source>
        <dbReference type="Pfam" id="PF11887"/>
    </source>
</evidence>
<feature type="domain" description="Mammalian cell entry C-terminal" evidence="3">
    <location>
        <begin position="117"/>
        <end position="292"/>
    </location>
</feature>
<dbReference type="InterPro" id="IPR052336">
    <property type="entry name" value="MlaD_Phospholipid_Transporter"/>
</dbReference>
<keyword evidence="1" id="KW-0472">Membrane</keyword>
<dbReference type="EMBL" id="FNON01000006">
    <property type="protein sequence ID" value="SDY62830.1"/>
    <property type="molecule type" value="Genomic_DNA"/>
</dbReference>
<organism evidence="4 5">
    <name type="scientific">Amycolatopsis xylanica</name>
    <dbReference type="NCBI Taxonomy" id="589385"/>
    <lineage>
        <taxon>Bacteria</taxon>
        <taxon>Bacillati</taxon>
        <taxon>Actinomycetota</taxon>
        <taxon>Actinomycetes</taxon>
        <taxon>Pseudonocardiales</taxon>
        <taxon>Pseudonocardiaceae</taxon>
        <taxon>Amycolatopsis</taxon>
    </lineage>
</organism>
<accession>A0A1H3LEV6</accession>
<dbReference type="NCBIfam" id="TIGR00996">
    <property type="entry name" value="Mtu_fam_mce"/>
    <property type="match status" value="1"/>
</dbReference>
<feature type="domain" description="Mce/MlaD" evidence="2">
    <location>
        <begin position="38"/>
        <end position="111"/>
    </location>
</feature>
<evidence type="ECO:0000256" key="1">
    <source>
        <dbReference type="SAM" id="Phobius"/>
    </source>
</evidence>
<reference evidence="4 5" key="1">
    <citation type="submission" date="2016-10" db="EMBL/GenBank/DDBJ databases">
        <authorList>
            <person name="de Groot N.N."/>
        </authorList>
    </citation>
    <scope>NUCLEOTIDE SEQUENCE [LARGE SCALE GENOMIC DNA]</scope>
    <source>
        <strain evidence="4 5">CPCC 202699</strain>
    </source>
</reference>
<dbReference type="InterPro" id="IPR003399">
    <property type="entry name" value="Mce/MlaD"/>
</dbReference>
<dbReference type="PANTHER" id="PTHR33371">
    <property type="entry name" value="INTERMEMBRANE PHOSPHOLIPID TRANSPORT SYSTEM BINDING PROTEIN MLAD-RELATED"/>
    <property type="match status" value="1"/>
</dbReference>
<dbReference type="Pfam" id="PF02470">
    <property type="entry name" value="MlaD"/>
    <property type="match status" value="1"/>
</dbReference>
<evidence type="ECO:0000313" key="5">
    <source>
        <dbReference type="Proteomes" id="UP000199515"/>
    </source>
</evidence>
<dbReference type="GO" id="GO:0005576">
    <property type="term" value="C:extracellular region"/>
    <property type="evidence" value="ECO:0007669"/>
    <property type="project" value="TreeGrafter"/>
</dbReference>
<proteinExistence type="predicted"/>